<dbReference type="Pfam" id="PF19664">
    <property type="entry name" value="DUF6167"/>
    <property type="match status" value="1"/>
</dbReference>
<sequence>MSRALWFVAGAAASAFVVVKGRQYARRLTPAGMAEELERRAEDAAGQAKDWVDDFATHYSQARAAKRSELTALLTKDERRQLS</sequence>
<reference evidence="1 2" key="1">
    <citation type="submission" date="2020-03" db="EMBL/GenBank/DDBJ databases">
        <title>Propioniciclava sp. nov., isolated from Hydrophilus acuminatus.</title>
        <authorList>
            <person name="Hyun D.-W."/>
            <person name="Bae J.-W."/>
        </authorList>
    </citation>
    <scope>NUCLEOTIDE SEQUENCE [LARGE SCALE GENOMIC DNA]</scope>
    <source>
        <strain evidence="1 2">HDW11</strain>
    </source>
</reference>
<dbReference type="EMBL" id="CP049865">
    <property type="protein sequence ID" value="QIK73565.1"/>
    <property type="molecule type" value="Genomic_DNA"/>
</dbReference>
<evidence type="ECO:0000313" key="2">
    <source>
        <dbReference type="Proteomes" id="UP000501058"/>
    </source>
</evidence>
<gene>
    <name evidence="1" type="ORF">G7070_16450</name>
</gene>
<evidence type="ECO:0000313" key="1">
    <source>
        <dbReference type="EMBL" id="QIK73565.1"/>
    </source>
</evidence>
<dbReference type="AlphaFoldDB" id="A0A6G7Y9T5"/>
<dbReference type="Proteomes" id="UP000501058">
    <property type="component" value="Chromosome"/>
</dbReference>
<dbReference type="RefSeq" id="WP_166234632.1">
    <property type="nucleotide sequence ID" value="NZ_CP049865.1"/>
</dbReference>
<keyword evidence="2" id="KW-1185">Reference proteome</keyword>
<protein>
    <submittedName>
        <fullName evidence="1">Uncharacterized protein</fullName>
    </submittedName>
</protein>
<dbReference type="KEGG" id="prv:G7070_16450"/>
<proteinExistence type="predicted"/>
<dbReference type="InterPro" id="IPR046165">
    <property type="entry name" value="DUF6167"/>
</dbReference>
<name>A0A6G7Y9T5_9ACTN</name>
<accession>A0A6G7Y9T5</accession>
<organism evidence="1 2">
    <name type="scientific">Propioniciclava coleopterorum</name>
    <dbReference type="NCBI Taxonomy" id="2714937"/>
    <lineage>
        <taxon>Bacteria</taxon>
        <taxon>Bacillati</taxon>
        <taxon>Actinomycetota</taxon>
        <taxon>Actinomycetes</taxon>
        <taxon>Propionibacteriales</taxon>
        <taxon>Propionibacteriaceae</taxon>
        <taxon>Propioniciclava</taxon>
    </lineage>
</organism>